<evidence type="ECO:0000256" key="7">
    <source>
        <dbReference type="ARBA" id="ARBA00049244"/>
    </source>
</evidence>
<dbReference type="InterPro" id="IPR004622">
    <property type="entry name" value="DNA_pol_HolB"/>
</dbReference>
<dbReference type="SUPFAM" id="SSF52540">
    <property type="entry name" value="P-loop containing nucleoside triphosphate hydrolases"/>
    <property type="match status" value="1"/>
</dbReference>
<accession>A0A3B0YZF8</accession>
<dbReference type="NCBIfam" id="NF004310">
    <property type="entry name" value="PRK05707.1"/>
    <property type="match status" value="1"/>
</dbReference>
<dbReference type="Pfam" id="PF09115">
    <property type="entry name" value="DNApol3-delta_C"/>
    <property type="match status" value="1"/>
</dbReference>
<protein>
    <recommendedName>
        <fullName evidence="2">DNA polymerase III subunit delta'</fullName>
        <ecNumber evidence="1">2.7.7.7</ecNumber>
    </recommendedName>
</protein>
<keyword evidence="4 9" id="KW-0548">Nucleotidyltransferase</keyword>
<dbReference type="NCBIfam" id="TIGR00678">
    <property type="entry name" value="holB"/>
    <property type="match status" value="1"/>
</dbReference>
<reference evidence="9" key="1">
    <citation type="submission" date="2018-06" db="EMBL/GenBank/DDBJ databases">
        <authorList>
            <person name="Zhirakovskaya E."/>
        </authorList>
    </citation>
    <scope>NUCLEOTIDE SEQUENCE</scope>
</reference>
<evidence type="ECO:0000313" key="9">
    <source>
        <dbReference type="EMBL" id="VAW82090.1"/>
    </source>
</evidence>
<dbReference type="Pfam" id="PF13177">
    <property type="entry name" value="DNA_pol3_delta2"/>
    <property type="match status" value="1"/>
</dbReference>
<dbReference type="EC" id="2.7.7.7" evidence="1"/>
<dbReference type="Gene3D" id="3.40.50.300">
    <property type="entry name" value="P-loop containing nucleotide triphosphate hydrolases"/>
    <property type="match status" value="1"/>
</dbReference>
<dbReference type="InterPro" id="IPR027417">
    <property type="entry name" value="P-loop_NTPase"/>
</dbReference>
<proteinExistence type="predicted"/>
<feature type="domain" description="DNA polymerase III delta subunit C-terminal" evidence="8">
    <location>
        <begin position="209"/>
        <end position="321"/>
    </location>
</feature>
<keyword evidence="3 9" id="KW-0808">Transferase</keyword>
<dbReference type="GO" id="GO:0008408">
    <property type="term" value="F:3'-5' exonuclease activity"/>
    <property type="evidence" value="ECO:0007669"/>
    <property type="project" value="InterPro"/>
</dbReference>
<dbReference type="GO" id="GO:0003887">
    <property type="term" value="F:DNA-directed DNA polymerase activity"/>
    <property type="evidence" value="ECO:0007669"/>
    <property type="project" value="UniProtKB-KW"/>
</dbReference>
<dbReference type="GO" id="GO:0006261">
    <property type="term" value="P:DNA-templated DNA replication"/>
    <property type="evidence" value="ECO:0007669"/>
    <property type="project" value="TreeGrafter"/>
</dbReference>
<organism evidence="9">
    <name type="scientific">hydrothermal vent metagenome</name>
    <dbReference type="NCBI Taxonomy" id="652676"/>
    <lineage>
        <taxon>unclassified sequences</taxon>
        <taxon>metagenomes</taxon>
        <taxon>ecological metagenomes</taxon>
    </lineage>
</organism>
<name>A0A3B0YZF8_9ZZZZ</name>
<evidence type="ECO:0000259" key="8">
    <source>
        <dbReference type="Pfam" id="PF09115"/>
    </source>
</evidence>
<dbReference type="GO" id="GO:0009360">
    <property type="term" value="C:DNA polymerase III complex"/>
    <property type="evidence" value="ECO:0007669"/>
    <property type="project" value="InterPro"/>
</dbReference>
<dbReference type="InterPro" id="IPR015199">
    <property type="entry name" value="DNA_pol_III_delta_C"/>
</dbReference>
<evidence type="ECO:0000256" key="4">
    <source>
        <dbReference type="ARBA" id="ARBA00022695"/>
    </source>
</evidence>
<dbReference type="PANTHER" id="PTHR11669:SF8">
    <property type="entry name" value="DNA POLYMERASE III SUBUNIT DELTA"/>
    <property type="match status" value="1"/>
</dbReference>
<dbReference type="EMBL" id="UOFK01000297">
    <property type="protein sequence ID" value="VAW82090.1"/>
    <property type="molecule type" value="Genomic_DNA"/>
</dbReference>
<dbReference type="PANTHER" id="PTHR11669">
    <property type="entry name" value="REPLICATION FACTOR C / DNA POLYMERASE III GAMMA-TAU SUBUNIT"/>
    <property type="match status" value="1"/>
</dbReference>
<sequence>MSTLPDWLQPTWEHLRQMIQQDRLPHALLISGPEGLGKHLLADRLTAYLLCEQPGATALACGECNACNWLRSGAHPDLVQMRPEEAGKAIKIDQVRKLGTDLEMTSHSGRYKIAVIQPAEAMNVNAANSLLKTLEEPTANTLLVLLTATPEQLPATIRSRCQQIRMGCPSTVVAKTWLVQQHIEAGVATRCLAMSSGAPLKALALAGSDSLAQRDSCLADLIVIYNGQQDPLPVAEKWAQDATNQRQIMQWWQQWINSLIRWQQAGIADQEAEIAQKLRQIVDKVDCQRLFVFSDQLAGALSGLTSGLNRQLLLEDLLIDWAGLLLKR</sequence>
<comment type="catalytic activity">
    <reaction evidence="7">
        <text>DNA(n) + a 2'-deoxyribonucleoside 5'-triphosphate = DNA(n+1) + diphosphate</text>
        <dbReference type="Rhea" id="RHEA:22508"/>
        <dbReference type="Rhea" id="RHEA-COMP:17339"/>
        <dbReference type="Rhea" id="RHEA-COMP:17340"/>
        <dbReference type="ChEBI" id="CHEBI:33019"/>
        <dbReference type="ChEBI" id="CHEBI:61560"/>
        <dbReference type="ChEBI" id="CHEBI:173112"/>
        <dbReference type="EC" id="2.7.7.7"/>
    </reaction>
</comment>
<dbReference type="AlphaFoldDB" id="A0A3B0YZF8"/>
<keyword evidence="6" id="KW-0239">DNA-directed DNA polymerase</keyword>
<evidence type="ECO:0000256" key="1">
    <source>
        <dbReference type="ARBA" id="ARBA00012417"/>
    </source>
</evidence>
<evidence type="ECO:0000256" key="2">
    <source>
        <dbReference type="ARBA" id="ARBA00014363"/>
    </source>
</evidence>
<dbReference type="InterPro" id="IPR050238">
    <property type="entry name" value="DNA_Rep/Repair_Clamp_Loader"/>
</dbReference>
<evidence type="ECO:0000256" key="6">
    <source>
        <dbReference type="ARBA" id="ARBA00022932"/>
    </source>
</evidence>
<gene>
    <name evidence="9" type="ORF">MNBD_GAMMA13-1085</name>
</gene>
<evidence type="ECO:0000256" key="5">
    <source>
        <dbReference type="ARBA" id="ARBA00022705"/>
    </source>
</evidence>
<evidence type="ECO:0000256" key="3">
    <source>
        <dbReference type="ARBA" id="ARBA00022679"/>
    </source>
</evidence>
<dbReference type="GO" id="GO:0003677">
    <property type="term" value="F:DNA binding"/>
    <property type="evidence" value="ECO:0007669"/>
    <property type="project" value="InterPro"/>
</dbReference>
<keyword evidence="5" id="KW-0235">DNA replication</keyword>